<dbReference type="NCBIfam" id="NF033533">
    <property type="entry name" value="lone7_assoc_B"/>
    <property type="match status" value="1"/>
</dbReference>
<evidence type="ECO:0000313" key="1">
    <source>
        <dbReference type="EMBL" id="MFB9831106.1"/>
    </source>
</evidence>
<gene>
    <name evidence="1" type="ORF">ACFFNX_02760</name>
</gene>
<organism evidence="1 2">
    <name type="scientific">Actinoallomurus acaciae</name>
    <dbReference type="NCBI Taxonomy" id="502577"/>
    <lineage>
        <taxon>Bacteria</taxon>
        <taxon>Bacillati</taxon>
        <taxon>Actinomycetota</taxon>
        <taxon>Actinomycetes</taxon>
        <taxon>Streptosporangiales</taxon>
        <taxon>Thermomonosporaceae</taxon>
        <taxon>Actinoallomurus</taxon>
    </lineage>
</organism>
<name>A0ABV5Y967_9ACTN</name>
<comment type="caution">
    <text evidence="1">The sequence shown here is derived from an EMBL/GenBank/DDBJ whole genome shotgun (WGS) entry which is preliminary data.</text>
</comment>
<dbReference type="EMBL" id="JBHLZP010000008">
    <property type="protein sequence ID" value="MFB9831106.1"/>
    <property type="molecule type" value="Genomic_DNA"/>
</dbReference>
<keyword evidence="2" id="KW-1185">Reference proteome</keyword>
<reference evidence="1 2" key="1">
    <citation type="submission" date="2024-09" db="EMBL/GenBank/DDBJ databases">
        <authorList>
            <person name="Sun Q."/>
            <person name="Mori K."/>
        </authorList>
    </citation>
    <scope>NUCLEOTIDE SEQUENCE [LARGE SCALE GENOMIC DNA]</scope>
    <source>
        <strain evidence="1 2">TBRC 0563</strain>
    </source>
</reference>
<dbReference type="Proteomes" id="UP001589627">
    <property type="component" value="Unassembled WGS sequence"/>
</dbReference>
<dbReference type="InterPro" id="IPR049801">
    <property type="entry name" value="T7SS_assoc-like"/>
</dbReference>
<sequence>MADKKLALDKNGLQDFVDHQIAPFQDSLDKIANTDTEAGVAIGSITGDGYESDTEKGIFKAQRPLSIGKLATDSGSGGDKLVKKVSDVCDSITDVYTKQINLFRDLHDNLDTTIKKLMDGQHDTLVKIDGKIFLDGLGTLPGDFQDTGSSGDS</sequence>
<dbReference type="RefSeq" id="WP_378194511.1">
    <property type="nucleotide sequence ID" value="NZ_JBHLZP010000008.1"/>
</dbReference>
<proteinExistence type="predicted"/>
<protein>
    <submittedName>
        <fullName evidence="1">Type VII secretion system-associated protein</fullName>
    </submittedName>
</protein>
<evidence type="ECO:0000313" key="2">
    <source>
        <dbReference type="Proteomes" id="UP001589627"/>
    </source>
</evidence>
<accession>A0ABV5Y967</accession>